<reference evidence="1 2" key="1">
    <citation type="submission" date="2019-06" db="EMBL/GenBank/DDBJ databases">
        <authorList>
            <person name="Meng X."/>
        </authorList>
    </citation>
    <scope>NUCLEOTIDE SEQUENCE [LARGE SCALE GENOMIC DNA]</scope>
    <source>
        <strain evidence="1 2">M625</strain>
    </source>
</reference>
<dbReference type="OrthoDB" id="1121653at2"/>
<dbReference type="Proteomes" id="UP000315540">
    <property type="component" value="Unassembled WGS sequence"/>
</dbReference>
<protein>
    <submittedName>
        <fullName evidence="1">DUF2490 domain-containing protein</fullName>
    </submittedName>
</protein>
<accession>A0A504JE30</accession>
<dbReference type="Pfam" id="PF10677">
    <property type="entry name" value="DUF2490"/>
    <property type="match status" value="1"/>
</dbReference>
<proteinExistence type="predicted"/>
<dbReference type="AlphaFoldDB" id="A0A504JE30"/>
<name>A0A504JE30_9FLAO</name>
<evidence type="ECO:0000313" key="1">
    <source>
        <dbReference type="EMBL" id="TPN85119.1"/>
    </source>
</evidence>
<gene>
    <name evidence="1" type="ORF">FHK87_13895</name>
</gene>
<evidence type="ECO:0000313" key="2">
    <source>
        <dbReference type="Proteomes" id="UP000315540"/>
    </source>
</evidence>
<dbReference type="EMBL" id="VFWZ01000004">
    <property type="protein sequence ID" value="TPN85119.1"/>
    <property type="molecule type" value="Genomic_DNA"/>
</dbReference>
<keyword evidence="2" id="KW-1185">Reference proteome</keyword>
<dbReference type="InterPro" id="IPR019619">
    <property type="entry name" value="DUF2490"/>
</dbReference>
<organism evidence="1 2">
    <name type="scientific">Aquimarina algicola</name>
    <dbReference type="NCBI Taxonomy" id="2589995"/>
    <lineage>
        <taxon>Bacteria</taxon>
        <taxon>Pseudomonadati</taxon>
        <taxon>Bacteroidota</taxon>
        <taxon>Flavobacteriia</taxon>
        <taxon>Flavobacteriales</taxon>
        <taxon>Flavobacteriaceae</taxon>
        <taxon>Aquimarina</taxon>
    </lineage>
</organism>
<comment type="caution">
    <text evidence="1">The sequence shown here is derived from an EMBL/GenBank/DDBJ whole genome shotgun (WGS) entry which is preliminary data.</text>
</comment>
<sequence>MCNRYIRFICIGIMYFYLIHTATSQTEFSSGLLPEITFSTKISDRFKLIHAVESRQIITDNTKENSFNYDYILTDFTTLLSTKVGASGVLNLGYLFRVEEDQIIHRSIQQYNIVQLLRRGRIGHRVATDQTFTNNEAPEFRLRYRITLEKPLTGDEIDPKEFYIKLGNEYLTSFQQDETDLEIRILPFLGYEINKKSKIEIGPDYRISGFSESGSSHKLWLSIGWFYAFDTRNKEQHTK</sequence>